<evidence type="ECO:0000256" key="1">
    <source>
        <dbReference type="ARBA" id="ARBA00010928"/>
    </source>
</evidence>
<sequence length="320" mass="33924">MPLDIGLIGATAIAEKAVLRPGSAYDDVSARAVAASDPVRAKEFADRNGIARVHGSYADLVADPDINTVYVSLHNSAHRDWVVAAAEAGKHVVVEKPLCLSAAEVTEIVKAAVGVHVIEAVPTIGHPWQAAVREMITDGRFGPLTGIRTEIRFGVPAPGSYRERPELGGGIFLDSASYWLQAVQATVGLDGAVGAGHSAFDGPNGVDRSFDATLTWPDATAELHCEVGDRHVANHEFTFAEASVRIRNFLLPAAGAMPLNLVIRRANGLKTVEAFPPVCYYDLQLARVRDIVASGGSELAAAVDRITLMAAIHRQAREAS</sequence>
<comment type="caution">
    <text evidence="5">The sequence shown here is derived from an EMBL/GenBank/DDBJ whole genome shotgun (WGS) entry which is preliminary data.</text>
</comment>
<keyword evidence="6" id="KW-1185">Reference proteome</keyword>
<organism evidence="5 6">
    <name type="scientific">Kutzneria kofuensis</name>
    <dbReference type="NCBI Taxonomy" id="103725"/>
    <lineage>
        <taxon>Bacteria</taxon>
        <taxon>Bacillati</taxon>
        <taxon>Actinomycetota</taxon>
        <taxon>Actinomycetes</taxon>
        <taxon>Pseudonocardiales</taxon>
        <taxon>Pseudonocardiaceae</taxon>
        <taxon>Kutzneria</taxon>
    </lineage>
</organism>
<dbReference type="Pfam" id="PF22725">
    <property type="entry name" value="GFO_IDH_MocA_C3"/>
    <property type="match status" value="1"/>
</dbReference>
<dbReference type="Gene3D" id="3.30.360.10">
    <property type="entry name" value="Dihydrodipicolinate Reductase, domain 2"/>
    <property type="match status" value="1"/>
</dbReference>
<name>A0A7W9KF42_9PSEU</name>
<gene>
    <name evidence="5" type="ORF">BJ998_002446</name>
</gene>
<dbReference type="AlphaFoldDB" id="A0A7W9KF42"/>
<evidence type="ECO:0000313" key="6">
    <source>
        <dbReference type="Proteomes" id="UP000585638"/>
    </source>
</evidence>
<feature type="domain" description="Gfo/Idh/MocA-like oxidoreductase N-terminal" evidence="3">
    <location>
        <begin position="4"/>
        <end position="117"/>
    </location>
</feature>
<dbReference type="InterPro" id="IPR000683">
    <property type="entry name" value="Gfo/Idh/MocA-like_OxRdtase_N"/>
</dbReference>
<comment type="similarity">
    <text evidence="1">Belongs to the Gfo/Idh/MocA family.</text>
</comment>
<proteinExistence type="inferred from homology"/>
<protein>
    <submittedName>
        <fullName evidence="5">Putative dehydrogenase</fullName>
    </submittedName>
</protein>
<dbReference type="GO" id="GO:0016491">
    <property type="term" value="F:oxidoreductase activity"/>
    <property type="evidence" value="ECO:0007669"/>
    <property type="project" value="UniProtKB-KW"/>
</dbReference>
<dbReference type="Gene3D" id="3.40.50.720">
    <property type="entry name" value="NAD(P)-binding Rossmann-like Domain"/>
    <property type="match status" value="1"/>
</dbReference>
<dbReference type="Proteomes" id="UP000585638">
    <property type="component" value="Unassembled WGS sequence"/>
</dbReference>
<keyword evidence="2" id="KW-0560">Oxidoreductase</keyword>
<feature type="domain" description="GFO/IDH/MocA-like oxidoreductase" evidence="4">
    <location>
        <begin position="131"/>
        <end position="230"/>
    </location>
</feature>
<dbReference type="Pfam" id="PF01408">
    <property type="entry name" value="GFO_IDH_MocA"/>
    <property type="match status" value="1"/>
</dbReference>
<dbReference type="PANTHER" id="PTHR22604">
    <property type="entry name" value="OXIDOREDUCTASES"/>
    <property type="match status" value="1"/>
</dbReference>
<dbReference type="EMBL" id="JACHIR010000001">
    <property type="protein sequence ID" value="MBB5891250.1"/>
    <property type="molecule type" value="Genomic_DNA"/>
</dbReference>
<accession>A0A7W9KF42</accession>
<reference evidence="5 6" key="1">
    <citation type="submission" date="2020-08" db="EMBL/GenBank/DDBJ databases">
        <title>Sequencing the genomes of 1000 actinobacteria strains.</title>
        <authorList>
            <person name="Klenk H.-P."/>
        </authorList>
    </citation>
    <scope>NUCLEOTIDE SEQUENCE [LARGE SCALE GENOMIC DNA]</scope>
    <source>
        <strain evidence="5 6">DSM 43851</strain>
    </source>
</reference>
<dbReference type="InterPro" id="IPR055170">
    <property type="entry name" value="GFO_IDH_MocA-like_dom"/>
</dbReference>
<evidence type="ECO:0000259" key="3">
    <source>
        <dbReference type="Pfam" id="PF01408"/>
    </source>
</evidence>
<dbReference type="SUPFAM" id="SSF55347">
    <property type="entry name" value="Glyceraldehyde-3-phosphate dehydrogenase-like, C-terminal domain"/>
    <property type="match status" value="1"/>
</dbReference>
<dbReference type="GO" id="GO:0000166">
    <property type="term" value="F:nucleotide binding"/>
    <property type="evidence" value="ECO:0007669"/>
    <property type="project" value="InterPro"/>
</dbReference>
<evidence type="ECO:0000259" key="4">
    <source>
        <dbReference type="Pfam" id="PF22725"/>
    </source>
</evidence>
<dbReference type="RefSeq" id="WP_184861225.1">
    <property type="nucleotide sequence ID" value="NZ_BAAAWY010000031.1"/>
</dbReference>
<dbReference type="InterPro" id="IPR050984">
    <property type="entry name" value="Gfo/Idh/MocA_domain"/>
</dbReference>
<evidence type="ECO:0000256" key="2">
    <source>
        <dbReference type="ARBA" id="ARBA00023002"/>
    </source>
</evidence>
<evidence type="ECO:0000313" key="5">
    <source>
        <dbReference type="EMBL" id="MBB5891250.1"/>
    </source>
</evidence>
<dbReference type="InterPro" id="IPR036291">
    <property type="entry name" value="NAD(P)-bd_dom_sf"/>
</dbReference>
<dbReference type="PANTHER" id="PTHR22604:SF105">
    <property type="entry name" value="TRANS-1,2-DIHYDROBENZENE-1,2-DIOL DEHYDROGENASE"/>
    <property type="match status" value="1"/>
</dbReference>
<dbReference type="SUPFAM" id="SSF51735">
    <property type="entry name" value="NAD(P)-binding Rossmann-fold domains"/>
    <property type="match status" value="1"/>
</dbReference>